<dbReference type="Proteomes" id="UP000193944">
    <property type="component" value="Unassembled WGS sequence"/>
</dbReference>
<dbReference type="InterPro" id="IPR029058">
    <property type="entry name" value="AB_hydrolase_fold"/>
</dbReference>
<dbReference type="Gene3D" id="3.40.50.1820">
    <property type="entry name" value="alpha/beta hydrolase"/>
    <property type="match status" value="1"/>
</dbReference>
<sequence>MTSRTFSQDLKDFLSTHSYQEITIKNAKFKYILAGKQENPSIVFLNGLNMQEAWIKYFEAFETNYRVLMMEYPITPKTNNELLDLIAELLKRLNIKKPIIIGASDGGLLAQIYVRRFPDNINGLILITTITIDSSYVEDIKKELPASIYQIIFNIIPYSILKKKLIGKVSTYFNDETLSEQEYGKSFFETISSDNYYKKKFIHCFGLVNEMSKHEKFKTNEFESVRNKILVLHPEKDLFKKEDQDKLTMILPDPDVRYIKGGHLSFVICANEYIKIIKSFIQSL</sequence>
<keyword evidence="3" id="KW-1185">Reference proteome</keyword>
<dbReference type="InterPro" id="IPR000073">
    <property type="entry name" value="AB_hydrolase_1"/>
</dbReference>
<name>A0A1Y1WZK0_9FUNG</name>
<dbReference type="Pfam" id="PF00561">
    <property type="entry name" value="Abhydrolase_1"/>
    <property type="match status" value="1"/>
</dbReference>
<protein>
    <submittedName>
        <fullName evidence="2">Alpha/beta-hydrolase</fullName>
    </submittedName>
</protein>
<gene>
    <name evidence="2" type="ORF">BCR32DRAFT_328402</name>
</gene>
<evidence type="ECO:0000313" key="2">
    <source>
        <dbReference type="EMBL" id="ORX78778.1"/>
    </source>
</evidence>
<accession>A0A1Y1WZK0</accession>
<comment type="caution">
    <text evidence="2">The sequence shown here is derived from an EMBL/GenBank/DDBJ whole genome shotgun (WGS) entry which is preliminary data.</text>
</comment>
<dbReference type="EMBL" id="MCFG01000198">
    <property type="protein sequence ID" value="ORX78778.1"/>
    <property type="molecule type" value="Genomic_DNA"/>
</dbReference>
<reference evidence="2 3" key="2">
    <citation type="submission" date="2016-08" db="EMBL/GenBank/DDBJ databases">
        <title>Pervasive Adenine N6-methylation of Active Genes in Fungi.</title>
        <authorList>
            <consortium name="DOE Joint Genome Institute"/>
            <person name="Mondo S.J."/>
            <person name="Dannebaum R.O."/>
            <person name="Kuo R.C."/>
            <person name="Labutti K."/>
            <person name="Haridas S."/>
            <person name="Kuo A."/>
            <person name="Salamov A."/>
            <person name="Ahrendt S.R."/>
            <person name="Lipzen A."/>
            <person name="Sullivan W."/>
            <person name="Andreopoulos W.B."/>
            <person name="Clum A."/>
            <person name="Lindquist E."/>
            <person name="Daum C."/>
            <person name="Ramamoorthy G.K."/>
            <person name="Gryganskyi A."/>
            <person name="Culley D."/>
            <person name="Magnuson J.K."/>
            <person name="James T.Y."/>
            <person name="O'Malley M.A."/>
            <person name="Stajich J.E."/>
            <person name="Spatafora J.W."/>
            <person name="Visel A."/>
            <person name="Grigoriev I.V."/>
        </authorList>
    </citation>
    <scope>NUCLEOTIDE SEQUENCE [LARGE SCALE GENOMIC DNA]</scope>
    <source>
        <strain evidence="2 3">S4</strain>
    </source>
</reference>
<dbReference type="STRING" id="1754192.A0A1Y1WZK0"/>
<reference evidence="2 3" key="1">
    <citation type="submission" date="2016-08" db="EMBL/GenBank/DDBJ databases">
        <title>A Parts List for Fungal Cellulosomes Revealed by Comparative Genomics.</title>
        <authorList>
            <consortium name="DOE Joint Genome Institute"/>
            <person name="Haitjema C.H."/>
            <person name="Gilmore S.P."/>
            <person name="Henske J.K."/>
            <person name="Solomon K.V."/>
            <person name="De Groot R."/>
            <person name="Kuo A."/>
            <person name="Mondo S.J."/>
            <person name="Salamov A.A."/>
            <person name="Labutti K."/>
            <person name="Zhao Z."/>
            <person name="Chiniquy J."/>
            <person name="Barry K."/>
            <person name="Brewer H.M."/>
            <person name="Purvine S.O."/>
            <person name="Wright A.T."/>
            <person name="Boxma B."/>
            <person name="Van Alen T."/>
            <person name="Hackstein J.H."/>
            <person name="Baker S.E."/>
            <person name="Grigoriev I.V."/>
            <person name="O'Malley M.A."/>
        </authorList>
    </citation>
    <scope>NUCLEOTIDE SEQUENCE [LARGE SCALE GENOMIC DNA]</scope>
    <source>
        <strain evidence="2 3">S4</strain>
    </source>
</reference>
<dbReference type="AlphaFoldDB" id="A0A1Y1WZK0"/>
<feature type="domain" description="AB hydrolase-1" evidence="1">
    <location>
        <begin position="43"/>
        <end position="266"/>
    </location>
</feature>
<dbReference type="GO" id="GO:0016787">
    <property type="term" value="F:hydrolase activity"/>
    <property type="evidence" value="ECO:0007669"/>
    <property type="project" value="UniProtKB-KW"/>
</dbReference>
<evidence type="ECO:0000259" key="1">
    <source>
        <dbReference type="Pfam" id="PF00561"/>
    </source>
</evidence>
<organism evidence="2 3">
    <name type="scientific">Anaeromyces robustus</name>
    <dbReference type="NCBI Taxonomy" id="1754192"/>
    <lineage>
        <taxon>Eukaryota</taxon>
        <taxon>Fungi</taxon>
        <taxon>Fungi incertae sedis</taxon>
        <taxon>Chytridiomycota</taxon>
        <taxon>Chytridiomycota incertae sedis</taxon>
        <taxon>Neocallimastigomycetes</taxon>
        <taxon>Neocallimastigales</taxon>
        <taxon>Neocallimastigaceae</taxon>
        <taxon>Anaeromyces</taxon>
    </lineage>
</organism>
<dbReference type="OrthoDB" id="408373at2759"/>
<evidence type="ECO:0000313" key="3">
    <source>
        <dbReference type="Proteomes" id="UP000193944"/>
    </source>
</evidence>
<keyword evidence="2" id="KW-0378">Hydrolase</keyword>
<proteinExistence type="predicted"/>
<dbReference type="SUPFAM" id="SSF53474">
    <property type="entry name" value="alpha/beta-Hydrolases"/>
    <property type="match status" value="1"/>
</dbReference>